<gene>
    <name evidence="4" type="ORF">CPB83DRAFT_895530</name>
</gene>
<feature type="compositionally biased region" description="Polar residues" evidence="1">
    <location>
        <begin position="357"/>
        <end position="367"/>
    </location>
</feature>
<evidence type="ECO:0000256" key="3">
    <source>
        <dbReference type="SAM" id="SignalP"/>
    </source>
</evidence>
<keyword evidence="2" id="KW-0812">Transmembrane</keyword>
<feature type="region of interest" description="Disordered" evidence="1">
    <location>
        <begin position="157"/>
        <end position="182"/>
    </location>
</feature>
<keyword evidence="5" id="KW-1185">Reference proteome</keyword>
<reference evidence="4" key="1">
    <citation type="submission" date="2020-11" db="EMBL/GenBank/DDBJ databases">
        <authorList>
            <consortium name="DOE Joint Genome Institute"/>
            <person name="Ahrendt S."/>
            <person name="Riley R."/>
            <person name="Andreopoulos W."/>
            <person name="Labutti K."/>
            <person name="Pangilinan J."/>
            <person name="Ruiz-Duenas F.J."/>
            <person name="Barrasa J.M."/>
            <person name="Sanchez-Garcia M."/>
            <person name="Camarero S."/>
            <person name="Miyauchi S."/>
            <person name="Serrano A."/>
            <person name="Linde D."/>
            <person name="Babiker R."/>
            <person name="Drula E."/>
            <person name="Ayuso-Fernandez I."/>
            <person name="Pacheco R."/>
            <person name="Padilla G."/>
            <person name="Ferreira P."/>
            <person name="Barriuso J."/>
            <person name="Kellner H."/>
            <person name="Castanera R."/>
            <person name="Alfaro M."/>
            <person name="Ramirez L."/>
            <person name="Pisabarro A.G."/>
            <person name="Kuo A."/>
            <person name="Tritt A."/>
            <person name="Lipzen A."/>
            <person name="He G."/>
            <person name="Yan M."/>
            <person name="Ng V."/>
            <person name="Cullen D."/>
            <person name="Martin F."/>
            <person name="Rosso M.-N."/>
            <person name="Henrissat B."/>
            <person name="Hibbett D."/>
            <person name="Martinez A.T."/>
            <person name="Grigoriev I.V."/>
        </authorList>
    </citation>
    <scope>NUCLEOTIDE SEQUENCE</scope>
    <source>
        <strain evidence="4">CBS 506.95</strain>
    </source>
</reference>
<evidence type="ECO:0008006" key="6">
    <source>
        <dbReference type="Google" id="ProtNLM"/>
    </source>
</evidence>
<feature type="transmembrane region" description="Helical" evidence="2">
    <location>
        <begin position="186"/>
        <end position="208"/>
    </location>
</feature>
<sequence>MLPVLILISAVVPLAVRGQFAQSSAICSPDFAWMANSKGASPCQTASNIDALCNNGNWNIPQLNASVKYSNPKTADGTASLCTCSWASYNLISACIACQGFPEQIPFWGDYSSDCAGKISESYWPNAITIPSNVVLPFWSTPNPTTWTNQKFTPSDAKNIAQQGHPDVGATPAPTQKSKSTPVGPIVGGVVGGVVVIVAFIAIAIFIIRRNRKNSDQTSILTHSRPMHERKISDMTSEDSHMNMKSVGGWTSVNSRAPLLMQTSSIAATSPTLHTQTPSVSSLPVFSTPVRSNPTNQTQTPSPPPVSSSSRRPEDTVTPFTLPPTVDNPDQKRSHGEWPVFDEPNAPPPSGVRMNVTPMQLTPQRNRYNPPAYSESSPGDHSTPPRHRAGQPSTDSDHSSPSNSNADAQPQRPTHTPAYSSSSLSYVGVTPMTPRTEYASELTSPLSRGRSLAGPSNDHKGRPSMDDDEPSLA</sequence>
<protein>
    <recommendedName>
        <fullName evidence="6">Transmembrane protein</fullName>
    </recommendedName>
</protein>
<evidence type="ECO:0000256" key="1">
    <source>
        <dbReference type="SAM" id="MobiDB-lite"/>
    </source>
</evidence>
<dbReference type="OrthoDB" id="2796893at2759"/>
<evidence type="ECO:0000256" key="2">
    <source>
        <dbReference type="SAM" id="Phobius"/>
    </source>
</evidence>
<accession>A0A9P6EDL5</accession>
<feature type="region of interest" description="Disordered" evidence="1">
    <location>
        <begin position="270"/>
        <end position="473"/>
    </location>
</feature>
<feature type="signal peptide" evidence="3">
    <location>
        <begin position="1"/>
        <end position="18"/>
    </location>
</feature>
<keyword evidence="2" id="KW-0472">Membrane</keyword>
<dbReference type="AlphaFoldDB" id="A0A9P6EDL5"/>
<proteinExistence type="predicted"/>
<keyword evidence="3" id="KW-0732">Signal</keyword>
<organism evidence="4 5">
    <name type="scientific">Crepidotus variabilis</name>
    <dbReference type="NCBI Taxonomy" id="179855"/>
    <lineage>
        <taxon>Eukaryota</taxon>
        <taxon>Fungi</taxon>
        <taxon>Dikarya</taxon>
        <taxon>Basidiomycota</taxon>
        <taxon>Agaricomycotina</taxon>
        <taxon>Agaricomycetes</taxon>
        <taxon>Agaricomycetidae</taxon>
        <taxon>Agaricales</taxon>
        <taxon>Agaricineae</taxon>
        <taxon>Crepidotaceae</taxon>
        <taxon>Crepidotus</taxon>
    </lineage>
</organism>
<feature type="compositionally biased region" description="Polar residues" evidence="1">
    <location>
        <begin position="406"/>
        <end position="425"/>
    </location>
</feature>
<keyword evidence="2" id="KW-1133">Transmembrane helix</keyword>
<evidence type="ECO:0000313" key="4">
    <source>
        <dbReference type="EMBL" id="KAF9527099.1"/>
    </source>
</evidence>
<evidence type="ECO:0000313" key="5">
    <source>
        <dbReference type="Proteomes" id="UP000807306"/>
    </source>
</evidence>
<feature type="compositionally biased region" description="Polar residues" evidence="1">
    <location>
        <begin position="270"/>
        <end position="291"/>
    </location>
</feature>
<comment type="caution">
    <text evidence="4">The sequence shown here is derived from an EMBL/GenBank/DDBJ whole genome shotgun (WGS) entry which is preliminary data.</text>
</comment>
<dbReference type="EMBL" id="MU157864">
    <property type="protein sequence ID" value="KAF9527099.1"/>
    <property type="molecule type" value="Genomic_DNA"/>
</dbReference>
<name>A0A9P6EDL5_9AGAR</name>
<feature type="chain" id="PRO_5040495963" description="Transmembrane protein" evidence="3">
    <location>
        <begin position="19"/>
        <end position="473"/>
    </location>
</feature>
<dbReference type="Proteomes" id="UP000807306">
    <property type="component" value="Unassembled WGS sequence"/>
</dbReference>